<accession>A0A3L9ZZ12</accession>
<keyword evidence="1" id="KW-1133">Transmembrane helix</keyword>
<dbReference type="InterPro" id="IPR025354">
    <property type="entry name" value="DUF4258"/>
</dbReference>
<dbReference type="AlphaFoldDB" id="A0A3L9ZZ12"/>
<reference evidence="2 3" key="1">
    <citation type="submission" date="2018-10" db="EMBL/GenBank/DDBJ databases">
        <title>Genomic Encyclopedia of Archaeal and Bacterial Type Strains, Phase II (KMG-II): from individual species to whole genera.</title>
        <authorList>
            <person name="Goeker M."/>
        </authorList>
    </citation>
    <scope>NUCLEOTIDE SEQUENCE [LARGE SCALE GENOMIC DNA]</scope>
    <source>
        <strain evidence="2 3">DSM 19727</strain>
    </source>
</reference>
<gene>
    <name evidence="2" type="ORF">BC961_1463</name>
</gene>
<dbReference type="EMBL" id="REFH01000009">
    <property type="protein sequence ID" value="RMA75768.1"/>
    <property type="molecule type" value="Genomic_DNA"/>
</dbReference>
<evidence type="ECO:0000256" key="1">
    <source>
        <dbReference type="SAM" id="Phobius"/>
    </source>
</evidence>
<evidence type="ECO:0000313" key="2">
    <source>
        <dbReference type="EMBL" id="RMA75768.1"/>
    </source>
</evidence>
<protein>
    <submittedName>
        <fullName evidence="2">Uncharacterized protein DUF4258</fullName>
    </submittedName>
</protein>
<keyword evidence="1" id="KW-0812">Transmembrane</keyword>
<keyword evidence="3" id="KW-1185">Reference proteome</keyword>
<dbReference type="Proteomes" id="UP000280368">
    <property type="component" value="Unassembled WGS sequence"/>
</dbReference>
<evidence type="ECO:0000313" key="3">
    <source>
        <dbReference type="Proteomes" id="UP000280368"/>
    </source>
</evidence>
<comment type="caution">
    <text evidence="2">The sequence shown here is derived from an EMBL/GenBank/DDBJ whole genome shotgun (WGS) entry which is preliminary data.</text>
</comment>
<feature type="transmembrane region" description="Helical" evidence="1">
    <location>
        <begin position="7"/>
        <end position="25"/>
    </location>
</feature>
<dbReference type="RefSeq" id="WP_121925167.1">
    <property type="nucleotide sequence ID" value="NZ_CBCSGA010000008.1"/>
</dbReference>
<dbReference type="Pfam" id="PF14076">
    <property type="entry name" value="DUF4258"/>
    <property type="match status" value="1"/>
</dbReference>
<name>A0A3L9ZZ12_9FLAO</name>
<proteinExistence type="predicted"/>
<keyword evidence="1" id="KW-0472">Membrane</keyword>
<organism evidence="2 3">
    <name type="scientific">Flavobacterium weaverense</name>
    <dbReference type="NCBI Taxonomy" id="271156"/>
    <lineage>
        <taxon>Bacteria</taxon>
        <taxon>Pseudomonadati</taxon>
        <taxon>Bacteroidota</taxon>
        <taxon>Flavobacteriia</taxon>
        <taxon>Flavobacteriales</taxon>
        <taxon>Flavobacteriaceae</taxon>
        <taxon>Flavobacterium</taxon>
    </lineage>
</organism>
<sequence>MKFIHRFAYYLVGLVMGVFFVSLVFSGKDTRCNYFPNARVLNDLRNKPFHYSEKASQILAESWIDTSDVKNTLQFGDVVFDKSNVVVKKGKLYVIEGKTLKNQEIILQVINYENRAVLDDIIKVKKE</sequence>
<dbReference type="OrthoDB" id="1466970at2"/>